<dbReference type="RefSeq" id="WP_149097681.1">
    <property type="nucleotide sequence ID" value="NZ_BMMG01000002.1"/>
</dbReference>
<organism evidence="10 12">
    <name type="scientific">Rufibacter glacialis</name>
    <dbReference type="NCBI Taxonomy" id="1259555"/>
    <lineage>
        <taxon>Bacteria</taxon>
        <taxon>Pseudomonadati</taxon>
        <taxon>Bacteroidota</taxon>
        <taxon>Cytophagia</taxon>
        <taxon>Cytophagales</taxon>
        <taxon>Hymenobacteraceae</taxon>
        <taxon>Rufibacter</taxon>
    </lineage>
</organism>
<dbReference type="CDD" id="cd00130">
    <property type="entry name" value="PAS"/>
    <property type="match status" value="3"/>
</dbReference>
<dbReference type="EC" id="2.7.13.3" evidence="2"/>
<dbReference type="PROSITE" id="PS50112">
    <property type="entry name" value="PAS"/>
    <property type="match status" value="1"/>
</dbReference>
<dbReference type="PRINTS" id="PR00344">
    <property type="entry name" value="BCTRLSENSOR"/>
</dbReference>
<keyword evidence="4" id="KW-0808">Transferase</keyword>
<dbReference type="InterPro" id="IPR013656">
    <property type="entry name" value="PAS_4"/>
</dbReference>
<dbReference type="InterPro" id="IPR001610">
    <property type="entry name" value="PAC"/>
</dbReference>
<sequence>MSTSHPTDLYRNSFEHSPEPTLLIAPDYLVIDANRAARLLYGFTEVELAGKEWLALTEASGLRPEEITKEALAKDSMRLPHIGVKKNGERFHCTLSVAPLEAGTGKGLICTILPHAQQTASSAKGAGVAEDGAPEVSAFSTPPSPGQPPEAQDQLNALKLTRIYDNLTEVIYLYEVIHNTSFRFESVNSAFLRVTGLRKEQVVGRYVEEVIPEPSLTLVRAKYAQAIETGQTVRWEEVTPYPTGVKTGLVSVTPLYDEHQICTSLLGTVTDITDIRAAEKDLKVSNERYEYATKATRDAIYDWNVVTGDFHLGEGFAKLFGFDAPSTADGLHFWDNYLHPEDRAAVHRSLDHFLGNDGQEQWEFDYRFRRADGSYAYVADQAFAVRDTDGKLLRVVGAIQDLTTRKEHEAERELLISHLTQRNTELEQFSFITSHNLRAPISNLIGLAHLLDPEATDQAQTHFIVSKIKESAQQLNSIVEDLSEILVVRGSQQEGAECISLRVAFEGVCQAEQELLTEAGATIEADFSGGDSVYFSPEYLRNIFLNLLTNSVKFRSPARNLVIKLQTETLGGRRQLTFSDNGVGIDLGRYGGRMFLYQRFQAKEGSKGIGLFMVQEQLRAMGGSISVASEVNVGTTFTILFGENPA</sequence>
<evidence type="ECO:0000313" key="11">
    <source>
        <dbReference type="EMBL" id="MFA1769862.1"/>
    </source>
</evidence>
<keyword evidence="3" id="KW-0597">Phosphoprotein</keyword>
<dbReference type="NCBIfam" id="TIGR00229">
    <property type="entry name" value="sensory_box"/>
    <property type="match status" value="3"/>
</dbReference>
<dbReference type="InterPro" id="IPR004358">
    <property type="entry name" value="Sig_transdc_His_kin-like_C"/>
</dbReference>
<evidence type="ECO:0000256" key="3">
    <source>
        <dbReference type="ARBA" id="ARBA00022553"/>
    </source>
</evidence>
<evidence type="ECO:0000313" key="12">
    <source>
        <dbReference type="Proteomes" id="UP000323866"/>
    </source>
</evidence>
<evidence type="ECO:0000256" key="6">
    <source>
        <dbReference type="SAM" id="MobiDB-lite"/>
    </source>
</evidence>
<dbReference type="SUPFAM" id="SSF55785">
    <property type="entry name" value="PYP-like sensor domain (PAS domain)"/>
    <property type="match status" value="3"/>
</dbReference>
<dbReference type="PROSITE" id="PS50113">
    <property type="entry name" value="PAC"/>
    <property type="match status" value="1"/>
</dbReference>
<comment type="catalytic activity">
    <reaction evidence="1">
        <text>ATP + protein L-histidine = ADP + protein N-phospho-L-histidine.</text>
        <dbReference type="EC" id="2.7.13.3"/>
    </reaction>
</comment>
<comment type="caution">
    <text evidence="10">The sequence shown here is derived from an EMBL/GenBank/DDBJ whole genome shotgun (WGS) entry which is preliminary data.</text>
</comment>
<dbReference type="EMBL" id="VKKZ01000019">
    <property type="protein sequence ID" value="KAA6435489.1"/>
    <property type="molecule type" value="Genomic_DNA"/>
</dbReference>
<feature type="domain" description="PAC" evidence="9">
    <location>
        <begin position="362"/>
        <end position="414"/>
    </location>
</feature>
<dbReference type="SUPFAM" id="SSF55874">
    <property type="entry name" value="ATPase domain of HSP90 chaperone/DNA topoisomerase II/histidine kinase"/>
    <property type="match status" value="1"/>
</dbReference>
<dbReference type="InterPro" id="IPR000014">
    <property type="entry name" value="PAS"/>
</dbReference>
<evidence type="ECO:0000256" key="5">
    <source>
        <dbReference type="ARBA" id="ARBA00022777"/>
    </source>
</evidence>
<reference evidence="11 13" key="3">
    <citation type="submission" date="2024-08" db="EMBL/GenBank/DDBJ databases">
        <authorList>
            <person name="Wei W."/>
        </authorList>
    </citation>
    <scope>NUCLEOTIDE SEQUENCE [LARGE SCALE GENOMIC DNA]</scope>
    <source>
        <strain evidence="11 13">XU2</strain>
    </source>
</reference>
<reference evidence="10 12" key="2">
    <citation type="submission" date="2019-09" db="EMBL/GenBank/DDBJ databases">
        <title>A bacterium isolated from glacier soil.</title>
        <authorList>
            <person name="Liu Q."/>
        </authorList>
    </citation>
    <scope>NUCLEOTIDE SEQUENCE [LARGE SCALE GENOMIC DNA]</scope>
    <source>
        <strain evidence="10 12">MDT1-10-3</strain>
    </source>
</reference>
<feature type="domain" description="Histidine kinase" evidence="7">
    <location>
        <begin position="432"/>
        <end position="645"/>
    </location>
</feature>
<dbReference type="Pfam" id="PF00512">
    <property type="entry name" value="HisKA"/>
    <property type="match status" value="1"/>
</dbReference>
<dbReference type="SUPFAM" id="SSF47384">
    <property type="entry name" value="Homodimeric domain of signal transducing histidine kinase"/>
    <property type="match status" value="1"/>
</dbReference>
<keyword evidence="5" id="KW-0418">Kinase</keyword>
<dbReference type="GO" id="GO:0000155">
    <property type="term" value="F:phosphorelay sensor kinase activity"/>
    <property type="evidence" value="ECO:0007669"/>
    <property type="project" value="InterPro"/>
</dbReference>
<evidence type="ECO:0000256" key="2">
    <source>
        <dbReference type="ARBA" id="ARBA00012438"/>
    </source>
</evidence>
<dbReference type="Pfam" id="PF08447">
    <property type="entry name" value="PAS_3"/>
    <property type="match status" value="1"/>
</dbReference>
<evidence type="ECO:0000259" key="7">
    <source>
        <dbReference type="PROSITE" id="PS50109"/>
    </source>
</evidence>
<evidence type="ECO:0000256" key="1">
    <source>
        <dbReference type="ARBA" id="ARBA00000085"/>
    </source>
</evidence>
<feature type="region of interest" description="Disordered" evidence="6">
    <location>
        <begin position="123"/>
        <end position="151"/>
    </location>
</feature>
<feature type="domain" description="PAS" evidence="8">
    <location>
        <begin position="156"/>
        <end position="230"/>
    </location>
</feature>
<dbReference type="PROSITE" id="PS50109">
    <property type="entry name" value="HIS_KIN"/>
    <property type="match status" value="1"/>
</dbReference>
<dbReference type="Pfam" id="PF08448">
    <property type="entry name" value="PAS_4"/>
    <property type="match status" value="2"/>
</dbReference>
<keyword evidence="13" id="KW-1185">Reference proteome</keyword>
<dbReference type="AlphaFoldDB" id="A0A5M8QHI2"/>
<evidence type="ECO:0000259" key="8">
    <source>
        <dbReference type="PROSITE" id="PS50112"/>
    </source>
</evidence>
<dbReference type="InterPro" id="IPR035965">
    <property type="entry name" value="PAS-like_dom_sf"/>
</dbReference>
<evidence type="ECO:0000313" key="10">
    <source>
        <dbReference type="EMBL" id="KAA6435489.1"/>
    </source>
</evidence>
<dbReference type="Gene3D" id="1.10.287.130">
    <property type="match status" value="1"/>
</dbReference>
<dbReference type="SMART" id="SM00091">
    <property type="entry name" value="PAS"/>
    <property type="match status" value="3"/>
</dbReference>
<protein>
    <recommendedName>
        <fullName evidence="2">histidine kinase</fullName>
        <ecNumber evidence="2">2.7.13.3</ecNumber>
    </recommendedName>
</protein>
<dbReference type="InterPro" id="IPR000700">
    <property type="entry name" value="PAS-assoc_C"/>
</dbReference>
<dbReference type="CDD" id="cd00082">
    <property type="entry name" value="HisKA"/>
    <property type="match status" value="1"/>
</dbReference>
<dbReference type="InterPro" id="IPR052162">
    <property type="entry name" value="Sensor_kinase/Photoreceptor"/>
</dbReference>
<dbReference type="InterPro" id="IPR036890">
    <property type="entry name" value="HATPase_C_sf"/>
</dbReference>
<name>A0A5M8QHI2_9BACT</name>
<dbReference type="InterPro" id="IPR005467">
    <property type="entry name" value="His_kinase_dom"/>
</dbReference>
<dbReference type="EMBL" id="JBGOGF010000001">
    <property type="protein sequence ID" value="MFA1769862.1"/>
    <property type="molecule type" value="Genomic_DNA"/>
</dbReference>
<proteinExistence type="predicted"/>
<dbReference type="Pfam" id="PF02518">
    <property type="entry name" value="HATPase_c"/>
    <property type="match status" value="1"/>
</dbReference>
<gene>
    <name evidence="11" type="ORF">ACD591_01055</name>
    <name evidence="10" type="ORF">FOE74_05965</name>
</gene>
<dbReference type="OrthoDB" id="9766459at2"/>
<dbReference type="PANTHER" id="PTHR43304:SF1">
    <property type="entry name" value="PAC DOMAIN-CONTAINING PROTEIN"/>
    <property type="match status" value="1"/>
</dbReference>
<dbReference type="InterPro" id="IPR036097">
    <property type="entry name" value="HisK_dim/P_sf"/>
</dbReference>
<evidence type="ECO:0000259" key="9">
    <source>
        <dbReference type="PROSITE" id="PS50113"/>
    </source>
</evidence>
<reference evidence="10 12" key="1">
    <citation type="submission" date="2019-07" db="EMBL/GenBank/DDBJ databases">
        <authorList>
            <person name="Qu J.-H."/>
        </authorList>
    </citation>
    <scope>NUCLEOTIDE SEQUENCE [LARGE SCALE GENOMIC DNA]</scope>
    <source>
        <strain evidence="10 12">MDT1-10-3</strain>
    </source>
</reference>
<dbReference type="Gene3D" id="3.30.450.20">
    <property type="entry name" value="PAS domain"/>
    <property type="match status" value="3"/>
</dbReference>
<dbReference type="Proteomes" id="UP001570846">
    <property type="component" value="Unassembled WGS sequence"/>
</dbReference>
<dbReference type="InterPro" id="IPR003661">
    <property type="entry name" value="HisK_dim/P_dom"/>
</dbReference>
<accession>A0A5M8QHI2</accession>
<dbReference type="SMART" id="SM00387">
    <property type="entry name" value="HATPase_c"/>
    <property type="match status" value="1"/>
</dbReference>
<dbReference type="Gene3D" id="3.30.565.10">
    <property type="entry name" value="Histidine kinase-like ATPase, C-terminal domain"/>
    <property type="match status" value="1"/>
</dbReference>
<dbReference type="SMART" id="SM00086">
    <property type="entry name" value="PAC"/>
    <property type="match status" value="3"/>
</dbReference>
<evidence type="ECO:0000256" key="4">
    <source>
        <dbReference type="ARBA" id="ARBA00022679"/>
    </source>
</evidence>
<dbReference type="PANTHER" id="PTHR43304">
    <property type="entry name" value="PHYTOCHROME-LIKE PROTEIN CPH1"/>
    <property type="match status" value="1"/>
</dbReference>
<dbReference type="Proteomes" id="UP000323866">
    <property type="component" value="Unassembled WGS sequence"/>
</dbReference>
<evidence type="ECO:0000313" key="13">
    <source>
        <dbReference type="Proteomes" id="UP001570846"/>
    </source>
</evidence>
<dbReference type="InterPro" id="IPR013655">
    <property type="entry name" value="PAS_fold_3"/>
</dbReference>
<dbReference type="InterPro" id="IPR003594">
    <property type="entry name" value="HATPase_dom"/>
</dbReference>